<organism evidence="10 11">
    <name type="scientific">Spirosoma utsteinense</name>
    <dbReference type="NCBI Taxonomy" id="2585773"/>
    <lineage>
        <taxon>Bacteria</taxon>
        <taxon>Pseudomonadati</taxon>
        <taxon>Bacteroidota</taxon>
        <taxon>Cytophagia</taxon>
        <taxon>Cytophagales</taxon>
        <taxon>Cytophagaceae</taxon>
        <taxon>Spirosoma</taxon>
    </lineage>
</organism>
<dbReference type="EMBL" id="VFIA01000035">
    <property type="protein sequence ID" value="MBC3794018.1"/>
    <property type="molecule type" value="Genomic_DNA"/>
</dbReference>
<keyword evidence="4 10" id="KW-0418">Kinase</keyword>
<dbReference type="CDD" id="cd16917">
    <property type="entry name" value="HATPase_UhpB-NarQ-NarX-like"/>
    <property type="match status" value="1"/>
</dbReference>
<evidence type="ECO:0000256" key="6">
    <source>
        <dbReference type="SAM" id="Phobius"/>
    </source>
</evidence>
<feature type="transmembrane region" description="Helical" evidence="6">
    <location>
        <begin position="382"/>
        <end position="403"/>
    </location>
</feature>
<dbReference type="GO" id="GO:0016301">
    <property type="term" value="F:kinase activity"/>
    <property type="evidence" value="ECO:0007669"/>
    <property type="project" value="UniProtKB-KW"/>
</dbReference>
<accession>A0ABR6WBX8</accession>
<evidence type="ECO:0000256" key="1">
    <source>
        <dbReference type="ARBA" id="ARBA00000085"/>
    </source>
</evidence>
<dbReference type="InterPro" id="IPR036890">
    <property type="entry name" value="HATPase_C_sf"/>
</dbReference>
<dbReference type="InterPro" id="IPR011622">
    <property type="entry name" value="7TMR_DISM_rcpt_extracell_dom2"/>
</dbReference>
<dbReference type="Pfam" id="PF02518">
    <property type="entry name" value="HATPase_c"/>
    <property type="match status" value="1"/>
</dbReference>
<keyword evidence="6" id="KW-0472">Membrane</keyword>
<feature type="transmembrane region" description="Helical" evidence="6">
    <location>
        <begin position="185"/>
        <end position="206"/>
    </location>
</feature>
<evidence type="ECO:0000256" key="4">
    <source>
        <dbReference type="ARBA" id="ARBA00022777"/>
    </source>
</evidence>
<protein>
    <recommendedName>
        <fullName evidence="2">histidine kinase</fullName>
        <ecNumber evidence="2">2.7.13.3</ecNumber>
    </recommendedName>
</protein>
<dbReference type="RefSeq" id="WP_186740015.1">
    <property type="nucleotide sequence ID" value="NZ_VFIA01000035.1"/>
</dbReference>
<dbReference type="Gene3D" id="2.60.40.2380">
    <property type="match status" value="1"/>
</dbReference>
<dbReference type="SUPFAM" id="SSF55874">
    <property type="entry name" value="ATPase domain of HSP90 chaperone/DNA topoisomerase II/histidine kinase"/>
    <property type="match status" value="1"/>
</dbReference>
<feature type="transmembrane region" description="Helical" evidence="6">
    <location>
        <begin position="350"/>
        <end position="370"/>
    </location>
</feature>
<keyword evidence="11" id="KW-1185">Reference proteome</keyword>
<feature type="transmembrane region" description="Helical" evidence="6">
    <location>
        <begin position="286"/>
        <end position="307"/>
    </location>
</feature>
<sequence length="624" mass="70051">MIRNLSLLFVGVVAAFLGLATYHLRSISALPEQATIYSHWEDTGGHATVQDVVRISESTTPAAFMPIRERRINFGYTESIHWFRFRLVADRATEELTFEIRDHTIDRLELFELRNGQITSLGKTGSRLPFAQRPSPTKTFAYLLNVETGQQADYFLRLDKRYENLATELTLWRTSDFEDREQRAYFLWGLFCGVIGLVVGLSFLFYLTTKDPLYGYFGLYILGLALRQFADSGLGFQFLWPGVPAINQPDPVIEALWLYLPATLLFQQHFLELRTESKRAFWATQVFKYAFFTLFIGLVIGQLTGVAESYAGANQLIRQIHTVMAIGCLFVIIGNTVVGLRSVDTVKRLYGIGFGIQIAGQLVVLGQNMMSHQRGSVFLVEPYLISMVVFFIDLVVFLYLLAYRYRKSLDEQRRLQIGLAQTRQHTNEAIIDVLESERQQVGALILTDVGGRLTQTRSLLSTLAPAPLLTEALGLIDKTDACLEQILRDSLPADLRQQGLPMALAELVRQRSQVGTVQLSFAYENDSHAPELTITQTQQLYRIANELINNALKHAYATECRVVFRQDSGHWQLTISDNGQGFDTNSAPNQGGIGLKNLQARAQTLGATLTLTSDKNGTVVHVAG</sequence>
<evidence type="ECO:0000256" key="3">
    <source>
        <dbReference type="ARBA" id="ARBA00022679"/>
    </source>
</evidence>
<keyword evidence="3" id="KW-0808">Transferase</keyword>
<proteinExistence type="predicted"/>
<keyword evidence="6" id="KW-1133">Transmembrane helix</keyword>
<evidence type="ECO:0000259" key="9">
    <source>
        <dbReference type="Pfam" id="PF07696"/>
    </source>
</evidence>
<feature type="transmembrane region" description="Helical" evidence="6">
    <location>
        <begin position="213"/>
        <end position="230"/>
    </location>
</feature>
<dbReference type="Proteomes" id="UP000700732">
    <property type="component" value="Unassembled WGS sequence"/>
</dbReference>
<evidence type="ECO:0000256" key="5">
    <source>
        <dbReference type="ARBA" id="ARBA00023012"/>
    </source>
</evidence>
<evidence type="ECO:0000259" key="8">
    <source>
        <dbReference type="Pfam" id="PF07695"/>
    </source>
</evidence>
<keyword evidence="5" id="KW-0902">Two-component regulatory system</keyword>
<dbReference type="Pfam" id="PF07695">
    <property type="entry name" value="7TMR-DISM_7TM"/>
    <property type="match status" value="1"/>
</dbReference>
<dbReference type="Pfam" id="PF07696">
    <property type="entry name" value="7TMR-DISMED2"/>
    <property type="match status" value="1"/>
</dbReference>
<dbReference type="InterPro" id="IPR050482">
    <property type="entry name" value="Sensor_HK_TwoCompSys"/>
</dbReference>
<feature type="transmembrane region" description="Helical" evidence="6">
    <location>
        <begin position="319"/>
        <end position="338"/>
    </location>
</feature>
<dbReference type="EC" id="2.7.13.3" evidence="2"/>
<evidence type="ECO:0000256" key="2">
    <source>
        <dbReference type="ARBA" id="ARBA00012438"/>
    </source>
</evidence>
<reference evidence="10 11" key="1">
    <citation type="submission" date="2019-06" db="EMBL/GenBank/DDBJ databases">
        <title>Spirosoma utsteinense sp. nov. isolated from Antarctic ice-free soils.</title>
        <authorList>
            <person name="Tahon G."/>
        </authorList>
    </citation>
    <scope>NUCLEOTIDE SEQUENCE [LARGE SCALE GENOMIC DNA]</scope>
    <source>
        <strain evidence="10 11">LMG 31447</strain>
    </source>
</reference>
<feature type="domain" description="Histidine kinase/HSP90-like ATPase" evidence="7">
    <location>
        <begin position="537"/>
        <end position="622"/>
    </location>
</feature>
<evidence type="ECO:0000259" key="7">
    <source>
        <dbReference type="Pfam" id="PF02518"/>
    </source>
</evidence>
<evidence type="ECO:0000313" key="11">
    <source>
        <dbReference type="Proteomes" id="UP000700732"/>
    </source>
</evidence>
<feature type="domain" description="7TM-DISM receptor extracellular" evidence="9">
    <location>
        <begin position="38"/>
        <end position="172"/>
    </location>
</feature>
<evidence type="ECO:0000313" key="10">
    <source>
        <dbReference type="EMBL" id="MBC3794018.1"/>
    </source>
</evidence>
<dbReference type="InterPro" id="IPR003594">
    <property type="entry name" value="HATPase_dom"/>
</dbReference>
<comment type="catalytic activity">
    <reaction evidence="1">
        <text>ATP + protein L-histidine = ADP + protein N-phospho-L-histidine.</text>
        <dbReference type="EC" id="2.7.13.3"/>
    </reaction>
</comment>
<dbReference type="PANTHER" id="PTHR24421">
    <property type="entry name" value="NITRATE/NITRITE SENSOR PROTEIN NARX-RELATED"/>
    <property type="match status" value="1"/>
</dbReference>
<dbReference type="PANTHER" id="PTHR24421:SF10">
    <property type="entry name" value="NITRATE_NITRITE SENSOR PROTEIN NARQ"/>
    <property type="match status" value="1"/>
</dbReference>
<feature type="domain" description="7TM-DISM receptor extracellular" evidence="8">
    <location>
        <begin position="185"/>
        <end position="404"/>
    </location>
</feature>
<comment type="caution">
    <text evidence="10">The sequence shown here is derived from an EMBL/GenBank/DDBJ whole genome shotgun (WGS) entry which is preliminary data.</text>
</comment>
<name>A0ABR6WBX8_9BACT</name>
<dbReference type="Gene3D" id="3.30.565.10">
    <property type="entry name" value="Histidine kinase-like ATPase, C-terminal domain"/>
    <property type="match status" value="1"/>
</dbReference>
<keyword evidence="6" id="KW-0812">Transmembrane</keyword>
<gene>
    <name evidence="10" type="ORF">FH603_4545</name>
</gene>
<dbReference type="InterPro" id="IPR011623">
    <property type="entry name" value="7TMR_DISM_rcpt_extracell_dom1"/>
</dbReference>
<feature type="transmembrane region" description="Helical" evidence="6">
    <location>
        <begin position="256"/>
        <end position="274"/>
    </location>
</feature>